<dbReference type="RefSeq" id="WP_191163841.1">
    <property type="nucleotide sequence ID" value="NZ_JACWMX010000005.1"/>
</dbReference>
<organism evidence="2 3">
    <name type="scientific">Mucilaginibacter glaciei</name>
    <dbReference type="NCBI Taxonomy" id="2772109"/>
    <lineage>
        <taxon>Bacteria</taxon>
        <taxon>Pseudomonadati</taxon>
        <taxon>Bacteroidota</taxon>
        <taxon>Sphingobacteriia</taxon>
        <taxon>Sphingobacteriales</taxon>
        <taxon>Sphingobacteriaceae</taxon>
        <taxon>Mucilaginibacter</taxon>
    </lineage>
</organism>
<sequence>MKSIIIGVMLLFTALAPPVADLTTRFKAPAGFTRVISPAGSFAAYLQALPLKPAGTPTKTYLGNIARTNPYTAAVVDMSIGTRDLQQCADALMRLRAEYFYQQKNYQAISFNFTSGFRCDYEHYAKGYRYSNNKWVKKAPADYSYPNFMRYLILVFSYAGTLSLQKELKPVANANDIKIGDVFIRGGSPGHCFIVIDMVENNSHKKQFLLAQSFIPAQNIQVLKGDGPWMTLGETPYIPYGDIVAARYLMRF</sequence>
<reference evidence="2" key="1">
    <citation type="submission" date="2020-09" db="EMBL/GenBank/DDBJ databases">
        <title>Novel species of Mucilaginibacter isolated from a glacier on the Tibetan Plateau.</title>
        <authorList>
            <person name="Liu Q."/>
            <person name="Xin Y.-H."/>
        </authorList>
    </citation>
    <scope>NUCLEOTIDE SEQUENCE</scope>
    <source>
        <strain evidence="2">ZB1P21</strain>
    </source>
</reference>
<name>A0A926NU83_9SPHI</name>
<comment type="caution">
    <text evidence="2">The sequence shown here is derived from an EMBL/GenBank/DDBJ whole genome shotgun (WGS) entry which is preliminary data.</text>
</comment>
<dbReference type="Pfam" id="PF16138">
    <property type="entry name" value="DUF4846"/>
    <property type="match status" value="1"/>
</dbReference>
<evidence type="ECO:0000256" key="1">
    <source>
        <dbReference type="SAM" id="SignalP"/>
    </source>
</evidence>
<dbReference type="InterPro" id="IPR032315">
    <property type="entry name" value="DUF4846"/>
</dbReference>
<evidence type="ECO:0000313" key="3">
    <source>
        <dbReference type="Proteomes" id="UP000619078"/>
    </source>
</evidence>
<dbReference type="AlphaFoldDB" id="A0A926NU83"/>
<evidence type="ECO:0000313" key="2">
    <source>
        <dbReference type="EMBL" id="MBD1394095.1"/>
    </source>
</evidence>
<protein>
    <submittedName>
        <fullName evidence="2">DUF4846 domain-containing protein</fullName>
    </submittedName>
</protein>
<feature type="chain" id="PRO_5037572121" evidence="1">
    <location>
        <begin position="21"/>
        <end position="252"/>
    </location>
</feature>
<proteinExistence type="predicted"/>
<dbReference type="Proteomes" id="UP000619078">
    <property type="component" value="Unassembled WGS sequence"/>
</dbReference>
<gene>
    <name evidence="2" type="ORF">IDJ76_13385</name>
</gene>
<feature type="signal peptide" evidence="1">
    <location>
        <begin position="1"/>
        <end position="20"/>
    </location>
</feature>
<keyword evidence="3" id="KW-1185">Reference proteome</keyword>
<accession>A0A926NU83</accession>
<keyword evidence="1" id="KW-0732">Signal</keyword>
<dbReference type="EMBL" id="JACWMX010000005">
    <property type="protein sequence ID" value="MBD1394095.1"/>
    <property type="molecule type" value="Genomic_DNA"/>
</dbReference>